<sequence length="237" mass="27230">MINTKLFCIPYAGASATIFNKWKRMNKDIGIVPIELKGRGSRMREPLYKTLKEAVDDVYLRIIDQIDAHSEYSLFGHSMGGLIVFELVHRIINEKIKMPQKIFISGCTCPRERENKQVHLLPKELFFNKIFELGGTDALVFENDELTDLFGPILRADYKITEEYVANNHRKIKSDLFILYGDSDMGSKGEKLINWKNETSGHCDFQKFEGGHFFIIDQEAEVLNYINSILVASNSIK</sequence>
<gene>
    <name evidence="3" type="ORF">A3844_21060</name>
</gene>
<dbReference type="EMBL" id="LVWI01000057">
    <property type="protein sequence ID" value="OKP83966.1"/>
    <property type="molecule type" value="Genomic_DNA"/>
</dbReference>
<protein>
    <recommendedName>
        <fullName evidence="2">Thioesterase domain-containing protein</fullName>
    </recommendedName>
</protein>
<dbReference type="Proteomes" id="UP000186058">
    <property type="component" value="Unassembled WGS sequence"/>
</dbReference>
<dbReference type="InterPro" id="IPR001031">
    <property type="entry name" value="Thioesterase"/>
</dbReference>
<organism evidence="3 4">
    <name type="scientific">Paenibacillus helianthi</name>
    <dbReference type="NCBI Taxonomy" id="1349432"/>
    <lineage>
        <taxon>Bacteria</taxon>
        <taxon>Bacillati</taxon>
        <taxon>Bacillota</taxon>
        <taxon>Bacilli</taxon>
        <taxon>Bacillales</taxon>
        <taxon>Paenibacillaceae</taxon>
        <taxon>Paenibacillus</taxon>
    </lineage>
</organism>
<dbReference type="SUPFAM" id="SSF53474">
    <property type="entry name" value="alpha/beta-Hydrolases"/>
    <property type="match status" value="1"/>
</dbReference>
<evidence type="ECO:0000313" key="3">
    <source>
        <dbReference type="EMBL" id="OKP83966.1"/>
    </source>
</evidence>
<keyword evidence="4" id="KW-1185">Reference proteome</keyword>
<dbReference type="InterPro" id="IPR012223">
    <property type="entry name" value="TEII"/>
</dbReference>
<reference evidence="3 4" key="1">
    <citation type="submission" date="2016-03" db="EMBL/GenBank/DDBJ databases">
        <authorList>
            <person name="Sant'Anna F.H."/>
            <person name="Ambrosini A."/>
            <person name="Souza R."/>
            <person name="Bach E."/>
            <person name="Fernandes G."/>
            <person name="Balsanelli E."/>
            <person name="Baura V.A."/>
            <person name="Souza E.M."/>
            <person name="Passaglia L."/>
        </authorList>
    </citation>
    <scope>NUCLEOTIDE SEQUENCE [LARGE SCALE GENOMIC DNA]</scope>
    <source>
        <strain evidence="3 4">P26E</strain>
    </source>
</reference>
<dbReference type="RefSeq" id="WP_074108423.1">
    <property type="nucleotide sequence ID" value="NZ_LVWI01000057.1"/>
</dbReference>
<proteinExistence type="inferred from homology"/>
<accession>A0ABX3EJY6</accession>
<feature type="domain" description="Thioesterase" evidence="2">
    <location>
        <begin position="5"/>
        <end position="229"/>
    </location>
</feature>
<dbReference type="PANTHER" id="PTHR11487">
    <property type="entry name" value="THIOESTERASE"/>
    <property type="match status" value="1"/>
</dbReference>
<name>A0ABX3EJY6_9BACL</name>
<comment type="similarity">
    <text evidence="1">Belongs to the thioesterase family.</text>
</comment>
<dbReference type="Gene3D" id="3.40.50.1820">
    <property type="entry name" value="alpha/beta hydrolase"/>
    <property type="match status" value="1"/>
</dbReference>
<evidence type="ECO:0000256" key="1">
    <source>
        <dbReference type="ARBA" id="ARBA00007169"/>
    </source>
</evidence>
<evidence type="ECO:0000313" key="4">
    <source>
        <dbReference type="Proteomes" id="UP000186058"/>
    </source>
</evidence>
<dbReference type="PANTHER" id="PTHR11487:SF0">
    <property type="entry name" value="S-ACYL FATTY ACID SYNTHASE THIOESTERASE, MEDIUM CHAIN"/>
    <property type="match status" value="1"/>
</dbReference>
<dbReference type="Pfam" id="PF00975">
    <property type="entry name" value="Thioesterase"/>
    <property type="match status" value="1"/>
</dbReference>
<dbReference type="InterPro" id="IPR029058">
    <property type="entry name" value="AB_hydrolase_fold"/>
</dbReference>
<evidence type="ECO:0000259" key="2">
    <source>
        <dbReference type="Pfam" id="PF00975"/>
    </source>
</evidence>
<comment type="caution">
    <text evidence="3">The sequence shown here is derived from an EMBL/GenBank/DDBJ whole genome shotgun (WGS) entry which is preliminary data.</text>
</comment>